<dbReference type="GO" id="GO:0005886">
    <property type="term" value="C:plasma membrane"/>
    <property type="evidence" value="ECO:0007669"/>
    <property type="project" value="UniProtKB-ARBA"/>
</dbReference>
<evidence type="ECO:0000256" key="5">
    <source>
        <dbReference type="ARBA" id="ARBA00022777"/>
    </source>
</evidence>
<keyword evidence="4" id="KW-0547">Nucleotide-binding</keyword>
<dbReference type="InterPro" id="IPR027417">
    <property type="entry name" value="P-loop_NTPase"/>
</dbReference>
<comment type="catalytic activity">
    <reaction evidence="8">
        <text>L-tyrosyl-[protein] + ATP = O-phospho-L-tyrosyl-[protein] + ADP + H(+)</text>
        <dbReference type="Rhea" id="RHEA:10596"/>
        <dbReference type="Rhea" id="RHEA-COMP:10136"/>
        <dbReference type="Rhea" id="RHEA-COMP:20101"/>
        <dbReference type="ChEBI" id="CHEBI:15378"/>
        <dbReference type="ChEBI" id="CHEBI:30616"/>
        <dbReference type="ChEBI" id="CHEBI:46858"/>
        <dbReference type="ChEBI" id="CHEBI:61978"/>
        <dbReference type="ChEBI" id="CHEBI:456216"/>
        <dbReference type="EC" id="2.7.10.2"/>
    </reaction>
</comment>
<feature type="compositionally biased region" description="Polar residues" evidence="9">
    <location>
        <begin position="1"/>
        <end position="18"/>
    </location>
</feature>
<evidence type="ECO:0000256" key="2">
    <source>
        <dbReference type="ARBA" id="ARBA00011903"/>
    </source>
</evidence>
<evidence type="ECO:0000256" key="3">
    <source>
        <dbReference type="ARBA" id="ARBA00022679"/>
    </source>
</evidence>
<dbReference type="AlphaFoldDB" id="A0A563VSV6"/>
<reference evidence="12 13" key="1">
    <citation type="submission" date="2019-01" db="EMBL/GenBank/DDBJ databases">
        <authorList>
            <person name="Brito A."/>
        </authorList>
    </citation>
    <scope>NUCLEOTIDE SEQUENCE [LARGE SCALE GENOMIC DNA]</scope>
    <source>
        <strain evidence="12">1</strain>
    </source>
</reference>
<dbReference type="CDD" id="cd05387">
    <property type="entry name" value="BY-kinase"/>
    <property type="match status" value="1"/>
</dbReference>
<protein>
    <recommendedName>
        <fullName evidence="2">non-specific protein-tyrosine kinase</fullName>
        <ecNumber evidence="2">2.7.10.2</ecNumber>
    </recommendedName>
</protein>
<dbReference type="Pfam" id="PF13807">
    <property type="entry name" value="GNVR"/>
    <property type="match status" value="1"/>
</dbReference>
<evidence type="ECO:0000256" key="10">
    <source>
        <dbReference type="SAM" id="Phobius"/>
    </source>
</evidence>
<dbReference type="PANTHER" id="PTHR32309:SF13">
    <property type="entry name" value="FERRIC ENTEROBACTIN TRANSPORT PROTEIN FEPE"/>
    <property type="match status" value="1"/>
</dbReference>
<evidence type="ECO:0000256" key="8">
    <source>
        <dbReference type="ARBA" id="ARBA00051245"/>
    </source>
</evidence>
<dbReference type="Proteomes" id="UP000320055">
    <property type="component" value="Unassembled WGS sequence"/>
</dbReference>
<dbReference type="PANTHER" id="PTHR32309">
    <property type="entry name" value="TYROSINE-PROTEIN KINASE"/>
    <property type="match status" value="1"/>
</dbReference>
<keyword evidence="10" id="KW-0812">Transmembrane</keyword>
<evidence type="ECO:0000313" key="12">
    <source>
        <dbReference type="EMBL" id="VEP14359.1"/>
    </source>
</evidence>
<dbReference type="GO" id="GO:0004715">
    <property type="term" value="F:non-membrane spanning protein tyrosine kinase activity"/>
    <property type="evidence" value="ECO:0007669"/>
    <property type="project" value="UniProtKB-EC"/>
</dbReference>
<dbReference type="SUPFAM" id="SSF52540">
    <property type="entry name" value="P-loop containing nucleoside triphosphate hydrolases"/>
    <property type="match status" value="1"/>
</dbReference>
<dbReference type="EC" id="2.7.10.2" evidence="2"/>
<dbReference type="GO" id="GO:0042802">
    <property type="term" value="F:identical protein binding"/>
    <property type="evidence" value="ECO:0007669"/>
    <property type="project" value="UniProtKB-ARBA"/>
</dbReference>
<keyword evidence="7" id="KW-0829">Tyrosine-protein kinase</keyword>
<evidence type="ECO:0000259" key="11">
    <source>
        <dbReference type="Pfam" id="PF13807"/>
    </source>
</evidence>
<dbReference type="InterPro" id="IPR033756">
    <property type="entry name" value="YlxH/NBP35"/>
</dbReference>
<evidence type="ECO:0000256" key="1">
    <source>
        <dbReference type="ARBA" id="ARBA00007316"/>
    </source>
</evidence>
<dbReference type="InterPro" id="IPR032807">
    <property type="entry name" value="GNVR"/>
</dbReference>
<dbReference type="OrthoDB" id="580971at2"/>
<keyword evidence="10" id="KW-0472">Membrane</keyword>
<evidence type="ECO:0000256" key="9">
    <source>
        <dbReference type="SAM" id="MobiDB-lite"/>
    </source>
</evidence>
<dbReference type="FunFam" id="3.40.50.300:FF:000527">
    <property type="entry name" value="Tyrosine-protein kinase etk"/>
    <property type="match status" value="1"/>
</dbReference>
<feature type="domain" description="Tyrosine-protein kinase G-rich" evidence="11">
    <location>
        <begin position="393"/>
        <end position="466"/>
    </location>
</feature>
<name>A0A563VSV6_9CYAN</name>
<keyword evidence="3" id="KW-0808">Transferase</keyword>
<accession>A0A563VSV6</accession>
<keyword evidence="6" id="KW-0067">ATP-binding</keyword>
<proteinExistence type="inferred from homology"/>
<evidence type="ECO:0000256" key="7">
    <source>
        <dbReference type="ARBA" id="ARBA00023137"/>
    </source>
</evidence>
<evidence type="ECO:0000313" key="13">
    <source>
        <dbReference type="Proteomes" id="UP000320055"/>
    </source>
</evidence>
<comment type="similarity">
    <text evidence="1">Belongs to the CpsD/CapB family.</text>
</comment>
<dbReference type="GO" id="GO:0005524">
    <property type="term" value="F:ATP binding"/>
    <property type="evidence" value="ECO:0007669"/>
    <property type="project" value="UniProtKB-KW"/>
</dbReference>
<evidence type="ECO:0000256" key="4">
    <source>
        <dbReference type="ARBA" id="ARBA00022741"/>
    </source>
</evidence>
<sequence>MVNSLTNNGGSQPDNSYPNYGLEESRESTDIEIASYFQKLKRRWKPALAVFLLTVVSTFAATSLLEEKYQAEGKILFKQKNNLLPVGEGVGELTTFLNNQTPLLTQQEVISSAPVLQQTIEILKLTNEEGETLTAKDLRRKLQVGLVGGSDVIEIIYKDSDPIQASQVVNTLMDVYIKNQVRSNQAETENADSFVTTQIPQVEDKLKQNESILQEFRTKHKIVDLQEEKKVLVAELGTLNRQIATTGSQLKGTQAQTASLQKQLGLSLNQAIAVSQLGNSPTVQSILTELGNTEIELAQERQRFKDSHPSISSLLEKKANLRQDIEQQVAQAVGTGVKVSDGLLQDNRFQENPLEKFINLKIEELSLQQQLSSTYDYQQAYLKRAEQLPKLEQREREINQKVETARSTYENLLSTQQELQILRNKQTGNAEIIEQAIAPENGSTGRMALMLLGILMGLLLSNLTAIYLDMQDRTIKTIADIKKKLPYKVLGIVPINELSDRQGVLVQQEPDSYASETYRMIQANLKFMTTQRPPKVILITSSAPGEGKSTVTANLAAAIAQLGRRVLLIDGDLRKSSQHQLWGVSNQVGIKDLVTNQASVRDVASKPMAKLDLLTSGMIPPNPLALLDSNEMGELVAKARKEYDIVLIDAPPLPVTADVLTISKLVDGIVFVSRPGVIEHESAELAIEALESTRQKVLGMVINGVNGKECDRYSYSAKYGKGYFSDKKSSDKTKSSTITV</sequence>
<feature type="transmembrane region" description="Helical" evidence="10">
    <location>
        <begin position="47"/>
        <end position="65"/>
    </location>
</feature>
<feature type="region of interest" description="Disordered" evidence="9">
    <location>
        <begin position="1"/>
        <end position="23"/>
    </location>
</feature>
<keyword evidence="13" id="KW-1185">Reference proteome</keyword>
<keyword evidence="5" id="KW-0418">Kinase</keyword>
<dbReference type="NCBIfam" id="TIGR01007">
    <property type="entry name" value="eps_fam"/>
    <property type="match status" value="1"/>
</dbReference>
<evidence type="ECO:0000256" key="6">
    <source>
        <dbReference type="ARBA" id="ARBA00022840"/>
    </source>
</evidence>
<organism evidence="12 13">
    <name type="scientific">Hyella patelloides LEGE 07179</name>
    <dbReference type="NCBI Taxonomy" id="945734"/>
    <lineage>
        <taxon>Bacteria</taxon>
        <taxon>Bacillati</taxon>
        <taxon>Cyanobacteriota</taxon>
        <taxon>Cyanophyceae</taxon>
        <taxon>Pleurocapsales</taxon>
        <taxon>Hyellaceae</taxon>
        <taxon>Hyella</taxon>
    </lineage>
</organism>
<dbReference type="Pfam" id="PF10609">
    <property type="entry name" value="ParA"/>
    <property type="match status" value="1"/>
</dbReference>
<dbReference type="Gene3D" id="3.40.50.300">
    <property type="entry name" value="P-loop containing nucleotide triphosphate hydrolases"/>
    <property type="match status" value="1"/>
</dbReference>
<keyword evidence="10" id="KW-1133">Transmembrane helix</keyword>
<dbReference type="RefSeq" id="WP_144864919.1">
    <property type="nucleotide sequence ID" value="NZ_LR213786.1"/>
</dbReference>
<dbReference type="InterPro" id="IPR005702">
    <property type="entry name" value="Wzc-like_C"/>
</dbReference>
<gene>
    <name evidence="12" type="ORF">H1P_260010</name>
</gene>
<dbReference type="EMBL" id="CAACVJ010000179">
    <property type="protein sequence ID" value="VEP14359.1"/>
    <property type="molecule type" value="Genomic_DNA"/>
</dbReference>
<dbReference type="InterPro" id="IPR050445">
    <property type="entry name" value="Bact_polysacc_biosynth/exp"/>
</dbReference>